<evidence type="ECO:0000313" key="1">
    <source>
        <dbReference type="EMBL" id="THU99037.1"/>
    </source>
</evidence>
<sequence>MESNVSGGNYEPFWAGFSYSNIYLAMTPDVLHQLYQGVVVHLIEWVQRVISEEKLDERIQALPPSFGVRHFKNGISSLSQVSGGERKNIAKILVGCLHGSGITDKGIAACRALMDFIYIAQYQSHDTTTLSYLESALEEWHKNKTFFIDKGVRDHLNIPKFHSLLHYSKSISMLGTTDNFNTETFERLHIDFAKAGWHASNKRDHFPQMVTWLCRREKIACFDFYRAMLDDTKDADSDQLCSNQQRKIHYTMAKYPPEPNKSLSRIQTFHHAPNFEKHLKKYVNGFRPENQRLRGKALDTTPLPFDRVDVWHQFKLNPTSLVDGEVWVETVKALPVWKHSTNTRFDTVIALVDDNAESTAVEGSRPLSCQILFDNFSTWLLF</sequence>
<dbReference type="EMBL" id="ML179125">
    <property type="protein sequence ID" value="THU99037.1"/>
    <property type="molecule type" value="Genomic_DNA"/>
</dbReference>
<dbReference type="OrthoDB" id="3232941at2759"/>
<evidence type="ECO:0000313" key="2">
    <source>
        <dbReference type="Proteomes" id="UP000297245"/>
    </source>
</evidence>
<reference evidence="1 2" key="1">
    <citation type="journal article" date="2019" name="Nat. Ecol. Evol.">
        <title>Megaphylogeny resolves global patterns of mushroom evolution.</title>
        <authorList>
            <person name="Varga T."/>
            <person name="Krizsan K."/>
            <person name="Foldi C."/>
            <person name="Dima B."/>
            <person name="Sanchez-Garcia M."/>
            <person name="Sanchez-Ramirez S."/>
            <person name="Szollosi G.J."/>
            <person name="Szarkandi J.G."/>
            <person name="Papp V."/>
            <person name="Albert L."/>
            <person name="Andreopoulos W."/>
            <person name="Angelini C."/>
            <person name="Antonin V."/>
            <person name="Barry K.W."/>
            <person name="Bougher N.L."/>
            <person name="Buchanan P."/>
            <person name="Buyck B."/>
            <person name="Bense V."/>
            <person name="Catcheside P."/>
            <person name="Chovatia M."/>
            <person name="Cooper J."/>
            <person name="Damon W."/>
            <person name="Desjardin D."/>
            <person name="Finy P."/>
            <person name="Geml J."/>
            <person name="Haridas S."/>
            <person name="Hughes K."/>
            <person name="Justo A."/>
            <person name="Karasinski D."/>
            <person name="Kautmanova I."/>
            <person name="Kiss B."/>
            <person name="Kocsube S."/>
            <person name="Kotiranta H."/>
            <person name="LaButti K.M."/>
            <person name="Lechner B.E."/>
            <person name="Liimatainen K."/>
            <person name="Lipzen A."/>
            <person name="Lukacs Z."/>
            <person name="Mihaltcheva S."/>
            <person name="Morgado L.N."/>
            <person name="Niskanen T."/>
            <person name="Noordeloos M.E."/>
            <person name="Ohm R.A."/>
            <person name="Ortiz-Santana B."/>
            <person name="Ovrebo C."/>
            <person name="Racz N."/>
            <person name="Riley R."/>
            <person name="Savchenko A."/>
            <person name="Shiryaev A."/>
            <person name="Soop K."/>
            <person name="Spirin V."/>
            <person name="Szebenyi C."/>
            <person name="Tomsovsky M."/>
            <person name="Tulloss R.E."/>
            <person name="Uehling J."/>
            <person name="Grigoriev I.V."/>
            <person name="Vagvolgyi C."/>
            <person name="Papp T."/>
            <person name="Martin F.M."/>
            <person name="Miettinen O."/>
            <person name="Hibbett D.S."/>
            <person name="Nagy L.G."/>
        </authorList>
    </citation>
    <scope>NUCLEOTIDE SEQUENCE [LARGE SCALE GENOMIC DNA]</scope>
    <source>
        <strain evidence="1 2">CBS 962.96</strain>
    </source>
</reference>
<dbReference type="AlphaFoldDB" id="A0A4S8M9F0"/>
<accession>A0A4S8M9F0</accession>
<protein>
    <submittedName>
        <fullName evidence="1">Uncharacterized protein</fullName>
    </submittedName>
</protein>
<dbReference type="InterPro" id="IPR041078">
    <property type="entry name" value="Plavaka"/>
</dbReference>
<name>A0A4S8M9F0_DENBC</name>
<dbReference type="Pfam" id="PF18759">
    <property type="entry name" value="Plavaka"/>
    <property type="match status" value="1"/>
</dbReference>
<organism evidence="1 2">
    <name type="scientific">Dendrothele bispora (strain CBS 962.96)</name>
    <dbReference type="NCBI Taxonomy" id="1314807"/>
    <lineage>
        <taxon>Eukaryota</taxon>
        <taxon>Fungi</taxon>
        <taxon>Dikarya</taxon>
        <taxon>Basidiomycota</taxon>
        <taxon>Agaricomycotina</taxon>
        <taxon>Agaricomycetes</taxon>
        <taxon>Agaricomycetidae</taxon>
        <taxon>Agaricales</taxon>
        <taxon>Agaricales incertae sedis</taxon>
        <taxon>Dendrothele</taxon>
    </lineage>
</organism>
<proteinExistence type="predicted"/>
<dbReference type="Proteomes" id="UP000297245">
    <property type="component" value="Unassembled WGS sequence"/>
</dbReference>
<gene>
    <name evidence="1" type="ORF">K435DRAFT_659691</name>
</gene>
<keyword evidence="2" id="KW-1185">Reference proteome</keyword>